<feature type="compositionally biased region" description="Basic and acidic residues" evidence="2">
    <location>
        <begin position="63"/>
        <end position="73"/>
    </location>
</feature>
<feature type="region of interest" description="Disordered" evidence="2">
    <location>
        <begin position="1"/>
        <end position="117"/>
    </location>
</feature>
<comment type="similarity">
    <text evidence="1">Belongs to the FAM149 family.</text>
</comment>
<feature type="region of interest" description="Disordered" evidence="2">
    <location>
        <begin position="355"/>
        <end position="399"/>
    </location>
</feature>
<feature type="region of interest" description="Disordered" evidence="2">
    <location>
        <begin position="647"/>
        <end position="668"/>
    </location>
</feature>
<dbReference type="AlphaFoldDB" id="A0A267DUX0"/>
<accession>A0A267DUX0</accession>
<organism evidence="4 5">
    <name type="scientific">Macrostomum lignano</name>
    <dbReference type="NCBI Taxonomy" id="282301"/>
    <lineage>
        <taxon>Eukaryota</taxon>
        <taxon>Metazoa</taxon>
        <taxon>Spiralia</taxon>
        <taxon>Lophotrochozoa</taxon>
        <taxon>Platyhelminthes</taxon>
        <taxon>Rhabditophora</taxon>
        <taxon>Macrostomorpha</taxon>
        <taxon>Macrostomida</taxon>
        <taxon>Macrostomidae</taxon>
        <taxon>Macrostomum</taxon>
    </lineage>
</organism>
<comment type="caution">
    <text evidence="4">The sequence shown here is derived from an EMBL/GenBank/DDBJ whole genome shotgun (WGS) entry which is preliminary data.</text>
</comment>
<feature type="compositionally biased region" description="Basic residues" evidence="2">
    <location>
        <begin position="658"/>
        <end position="668"/>
    </location>
</feature>
<keyword evidence="5" id="KW-1185">Reference proteome</keyword>
<evidence type="ECO:0000256" key="2">
    <source>
        <dbReference type="SAM" id="MobiDB-lite"/>
    </source>
</evidence>
<feature type="compositionally biased region" description="Acidic residues" evidence="2">
    <location>
        <begin position="364"/>
        <end position="388"/>
    </location>
</feature>
<dbReference type="EMBL" id="NIVC01003267">
    <property type="protein sequence ID" value="PAA52292.1"/>
    <property type="molecule type" value="Genomic_DNA"/>
</dbReference>
<feature type="compositionally biased region" description="Polar residues" evidence="2">
    <location>
        <begin position="20"/>
        <end position="32"/>
    </location>
</feature>
<dbReference type="OrthoDB" id="2134133at2759"/>
<feature type="compositionally biased region" description="Low complexity" evidence="2">
    <location>
        <begin position="502"/>
        <end position="515"/>
    </location>
</feature>
<evidence type="ECO:0000259" key="3">
    <source>
        <dbReference type="Pfam" id="PF12516"/>
    </source>
</evidence>
<dbReference type="InterPro" id="IPR039630">
    <property type="entry name" value="FAM149"/>
</dbReference>
<dbReference type="Proteomes" id="UP000215902">
    <property type="component" value="Unassembled WGS sequence"/>
</dbReference>
<dbReference type="PANTHER" id="PTHR31997:SF1">
    <property type="entry name" value="AGAP003710-PA"/>
    <property type="match status" value="1"/>
</dbReference>
<protein>
    <recommendedName>
        <fullName evidence="3">DUF3719 domain-containing protein</fullName>
    </recommendedName>
</protein>
<feature type="non-terminal residue" evidence="4">
    <location>
        <position position="1"/>
    </location>
</feature>
<sequence length="668" mass="71325">GRTPADLEAPLSVRMGPDSPATTASSAFSYQQKPLWLSEHQHEGRPAYASEGTDLSTLTVTDSRPERQHRLRDDDDDDDGQFEASADSESTLSADGAASSGEEAISGGAPGWDGVISGVQSGVAERRHLIETDRTSLSSSDDWADCEYELIAAHRVSELFEQIDSLLYRQDSASSEVAQPPVAKTQEECSEWRSAFPHMRLRGRQLAPPREPGFAHRAAPPPSSDDATPRPAEEQELAEQSDIGLQLVGRALSARRPSVDGLQALMPESAGLEELLAQEGCVEEAIAIDNEASTEEPQRPPPRRSRSVAAQQPVTPSLALRDAAQCASFDSLWARLVGWSMPLFLERLRRTRRFTQQQRTASGNDDDQDGEAADDDDTIGSEDYDDEPAGPLHRGLLHAAGFPGHRHTRLAAAAANANSAAVAAAADPQLAGDLAGLLSISSKTLQQRSEPAFAPAAGLAAAAPAATASIAGFGRRPLNRLAPVDRPKTPQQPRLTVGGGQQQAQLHHQQPQLPLHPHHHPQHAGLFAAFTRSGTLPPLHDRRGPQLLQQASQPHHPSLRAGGAASVRPGSGGRPGAYSSLDWPTPPPGGHFNGVGRTSGKRANSGLHHRHRGLDIHGRALAAAATNELDALYETAPAMRTANSLHLGPATSSYQQMRRSKQAGLIRR</sequence>
<proteinExistence type="inferred from homology"/>
<evidence type="ECO:0000313" key="5">
    <source>
        <dbReference type="Proteomes" id="UP000215902"/>
    </source>
</evidence>
<feature type="compositionally biased region" description="Low complexity" evidence="2">
    <location>
        <begin position="93"/>
        <end position="107"/>
    </location>
</feature>
<dbReference type="STRING" id="282301.A0A267DUX0"/>
<feature type="region of interest" description="Disordered" evidence="2">
    <location>
        <begin position="290"/>
        <end position="313"/>
    </location>
</feature>
<feature type="compositionally biased region" description="Polar residues" evidence="2">
    <location>
        <begin position="53"/>
        <end position="62"/>
    </location>
</feature>
<name>A0A267DUX0_9PLAT</name>
<feature type="domain" description="DUF3719" evidence="3">
    <location>
        <begin position="185"/>
        <end position="234"/>
    </location>
</feature>
<gene>
    <name evidence="4" type="ORF">BOX15_Mlig008152g2</name>
</gene>
<feature type="region of interest" description="Disordered" evidence="2">
    <location>
        <begin position="200"/>
        <end position="240"/>
    </location>
</feature>
<feature type="region of interest" description="Disordered" evidence="2">
    <location>
        <begin position="477"/>
        <end position="521"/>
    </location>
</feature>
<dbReference type="Pfam" id="PF12516">
    <property type="entry name" value="DUF3719"/>
    <property type="match status" value="1"/>
</dbReference>
<evidence type="ECO:0000313" key="4">
    <source>
        <dbReference type="EMBL" id="PAA52292.1"/>
    </source>
</evidence>
<feature type="region of interest" description="Disordered" evidence="2">
    <location>
        <begin position="550"/>
        <end position="608"/>
    </location>
</feature>
<dbReference type="PANTHER" id="PTHR31997">
    <property type="entry name" value="AGAP003710-PA"/>
    <property type="match status" value="1"/>
</dbReference>
<reference evidence="4 5" key="1">
    <citation type="submission" date="2017-06" db="EMBL/GenBank/DDBJ databases">
        <title>A platform for efficient transgenesis in Macrostomum lignano, a flatworm model organism for stem cell research.</title>
        <authorList>
            <person name="Berezikov E."/>
        </authorList>
    </citation>
    <scope>NUCLEOTIDE SEQUENCE [LARGE SCALE GENOMIC DNA]</scope>
    <source>
        <strain evidence="4">DV1</strain>
        <tissue evidence="4">Whole organism</tissue>
    </source>
</reference>
<evidence type="ECO:0000256" key="1">
    <source>
        <dbReference type="ARBA" id="ARBA00008309"/>
    </source>
</evidence>
<dbReference type="InterPro" id="IPR022194">
    <property type="entry name" value="DUF3719"/>
</dbReference>